<dbReference type="EMBL" id="BKCJ011427675">
    <property type="protein sequence ID" value="GFD32741.1"/>
    <property type="molecule type" value="Genomic_DNA"/>
</dbReference>
<organism evidence="2">
    <name type="scientific">Tanacetum cinerariifolium</name>
    <name type="common">Dalmatian daisy</name>
    <name type="synonym">Chrysanthemum cinerariifolium</name>
    <dbReference type="NCBI Taxonomy" id="118510"/>
    <lineage>
        <taxon>Eukaryota</taxon>
        <taxon>Viridiplantae</taxon>
        <taxon>Streptophyta</taxon>
        <taxon>Embryophyta</taxon>
        <taxon>Tracheophyta</taxon>
        <taxon>Spermatophyta</taxon>
        <taxon>Magnoliopsida</taxon>
        <taxon>eudicotyledons</taxon>
        <taxon>Gunneridae</taxon>
        <taxon>Pentapetalae</taxon>
        <taxon>asterids</taxon>
        <taxon>campanulids</taxon>
        <taxon>Asterales</taxon>
        <taxon>Asteraceae</taxon>
        <taxon>Asteroideae</taxon>
        <taxon>Anthemideae</taxon>
        <taxon>Anthemidinae</taxon>
        <taxon>Tanacetum</taxon>
    </lineage>
</organism>
<gene>
    <name evidence="2" type="ORF">Tci_904710</name>
</gene>
<feature type="region of interest" description="Disordered" evidence="1">
    <location>
        <begin position="49"/>
        <end position="95"/>
    </location>
</feature>
<evidence type="ECO:0000256" key="1">
    <source>
        <dbReference type="SAM" id="MobiDB-lite"/>
    </source>
</evidence>
<sequence>DVKKGDNLDDVKDIVDFQTEGDENVNILKLSIDGPWLNKLVGKGRFVGEMEDPVPRLKVPGLKDKDKGKIGKGSSHKDLGNGSAGGSSNKGKGKL</sequence>
<evidence type="ECO:0000313" key="2">
    <source>
        <dbReference type="EMBL" id="GFD32741.1"/>
    </source>
</evidence>
<feature type="non-terminal residue" evidence="2">
    <location>
        <position position="95"/>
    </location>
</feature>
<feature type="compositionally biased region" description="Low complexity" evidence="1">
    <location>
        <begin position="86"/>
        <end position="95"/>
    </location>
</feature>
<proteinExistence type="predicted"/>
<feature type="compositionally biased region" description="Basic and acidic residues" evidence="1">
    <location>
        <begin position="61"/>
        <end position="79"/>
    </location>
</feature>
<accession>A0A699VHG5</accession>
<dbReference type="AlphaFoldDB" id="A0A699VHG5"/>
<protein>
    <submittedName>
        <fullName evidence="2">Uncharacterized protein</fullName>
    </submittedName>
</protein>
<feature type="non-terminal residue" evidence="2">
    <location>
        <position position="1"/>
    </location>
</feature>
<name>A0A699VHG5_TANCI</name>
<reference evidence="2" key="1">
    <citation type="journal article" date="2019" name="Sci. Rep.">
        <title>Draft genome of Tanacetum cinerariifolium, the natural source of mosquito coil.</title>
        <authorList>
            <person name="Yamashiro T."/>
            <person name="Shiraishi A."/>
            <person name="Satake H."/>
            <person name="Nakayama K."/>
        </authorList>
    </citation>
    <scope>NUCLEOTIDE SEQUENCE</scope>
</reference>
<comment type="caution">
    <text evidence="2">The sequence shown here is derived from an EMBL/GenBank/DDBJ whole genome shotgun (WGS) entry which is preliminary data.</text>
</comment>